<dbReference type="Gene3D" id="3.60.10.10">
    <property type="entry name" value="Endonuclease/exonuclease/phosphatase"/>
    <property type="match status" value="1"/>
</dbReference>
<name>A0A085MKH4_9BILA</name>
<dbReference type="Pfam" id="PF12265">
    <property type="entry name" value="CAF1C_H4-bd"/>
    <property type="match status" value="1"/>
</dbReference>
<feature type="domain" description="Endonuclease/exonuclease/phosphatase" evidence="9">
    <location>
        <begin position="417"/>
        <end position="694"/>
    </location>
</feature>
<feature type="transmembrane region" description="Helical" evidence="8">
    <location>
        <begin position="748"/>
        <end position="766"/>
    </location>
</feature>
<dbReference type="Gene3D" id="2.130.10.10">
    <property type="entry name" value="YVTN repeat-like/Quinoprotein amine dehydrogenase"/>
    <property type="match status" value="1"/>
</dbReference>
<dbReference type="GO" id="GO:0005634">
    <property type="term" value="C:nucleus"/>
    <property type="evidence" value="ECO:0007669"/>
    <property type="project" value="UniProtKB-SubCell"/>
</dbReference>
<evidence type="ECO:0000256" key="7">
    <source>
        <dbReference type="PROSITE-ProRule" id="PRU00221"/>
    </source>
</evidence>
<keyword evidence="12" id="KW-1185">Reference proteome</keyword>
<evidence type="ECO:0000256" key="1">
    <source>
        <dbReference type="ARBA" id="ARBA00004123"/>
    </source>
</evidence>
<dbReference type="PROSITE" id="PS50082">
    <property type="entry name" value="WD_REPEATS_2"/>
    <property type="match status" value="5"/>
</dbReference>
<evidence type="ECO:0000313" key="11">
    <source>
        <dbReference type="EMBL" id="KFD57720.1"/>
    </source>
</evidence>
<comment type="subcellular location">
    <subcellularLocation>
        <location evidence="1">Nucleus</location>
    </subcellularLocation>
</comment>
<feature type="repeat" description="WD" evidence="7">
    <location>
        <begin position="221"/>
        <end position="263"/>
    </location>
</feature>
<comment type="similarity">
    <text evidence="2">Belongs to the WD repeat RBAP46/RBAP48/MSI1 family.</text>
</comment>
<evidence type="ECO:0000256" key="2">
    <source>
        <dbReference type="ARBA" id="ARBA00009341"/>
    </source>
</evidence>
<dbReference type="FunFam" id="2.130.10.10:FF:000512">
    <property type="entry name" value="WD-40 repeat-containing protein MSI1"/>
    <property type="match status" value="1"/>
</dbReference>
<dbReference type="InterPro" id="IPR050459">
    <property type="entry name" value="WD_repeat_RBAP46/RBAP48/MSI1"/>
</dbReference>
<dbReference type="InterPro" id="IPR036322">
    <property type="entry name" value="WD40_repeat_dom_sf"/>
</dbReference>
<dbReference type="InterPro" id="IPR005135">
    <property type="entry name" value="Endo/exonuclease/phosphatase"/>
</dbReference>
<dbReference type="Pfam" id="PF00400">
    <property type="entry name" value="WD40"/>
    <property type="match status" value="5"/>
</dbReference>
<evidence type="ECO:0000256" key="8">
    <source>
        <dbReference type="SAM" id="Phobius"/>
    </source>
</evidence>
<dbReference type="GO" id="GO:0003824">
    <property type="term" value="F:catalytic activity"/>
    <property type="evidence" value="ECO:0007669"/>
    <property type="project" value="InterPro"/>
</dbReference>
<dbReference type="InterPro" id="IPR036691">
    <property type="entry name" value="Endo/exonu/phosph_ase_sf"/>
</dbReference>
<keyword evidence="8" id="KW-0472">Membrane</keyword>
<dbReference type="PANTHER" id="PTHR22850">
    <property type="entry name" value="WD40 REPEAT FAMILY"/>
    <property type="match status" value="1"/>
</dbReference>
<dbReference type="GO" id="GO:0006325">
    <property type="term" value="P:chromatin organization"/>
    <property type="evidence" value="ECO:0007669"/>
    <property type="project" value="UniProtKB-KW"/>
</dbReference>
<accession>A0A085MKH4</accession>
<feature type="repeat" description="WD" evidence="7">
    <location>
        <begin position="311"/>
        <end position="346"/>
    </location>
</feature>
<dbReference type="InterPro" id="IPR001680">
    <property type="entry name" value="WD40_rpt"/>
</dbReference>
<evidence type="ECO:0000313" key="12">
    <source>
        <dbReference type="Proteomes" id="UP000030764"/>
    </source>
</evidence>
<protein>
    <submittedName>
        <fullName evidence="11">Uncharacterized protein</fullName>
    </submittedName>
</protein>
<feature type="repeat" description="WD" evidence="7">
    <location>
        <begin position="171"/>
        <end position="213"/>
    </location>
</feature>
<evidence type="ECO:0000259" key="10">
    <source>
        <dbReference type="Pfam" id="PF12265"/>
    </source>
</evidence>
<evidence type="ECO:0000256" key="3">
    <source>
        <dbReference type="ARBA" id="ARBA00022574"/>
    </source>
</evidence>
<dbReference type="EMBL" id="KL363187">
    <property type="protein sequence ID" value="KFD57720.1"/>
    <property type="molecule type" value="Genomic_DNA"/>
</dbReference>
<keyword evidence="4" id="KW-0677">Repeat</keyword>
<dbReference type="InterPro" id="IPR022052">
    <property type="entry name" value="Histone-bd_RBBP4-like_N"/>
</dbReference>
<gene>
    <name evidence="11" type="ORF">M513_01390</name>
</gene>
<keyword evidence="8" id="KW-1133">Transmembrane helix</keyword>
<evidence type="ECO:0000256" key="4">
    <source>
        <dbReference type="ARBA" id="ARBA00022737"/>
    </source>
</evidence>
<dbReference type="PROSITE" id="PS00678">
    <property type="entry name" value="WD_REPEATS_1"/>
    <property type="match status" value="3"/>
</dbReference>
<keyword evidence="5" id="KW-0156">Chromatin regulator</keyword>
<evidence type="ECO:0000256" key="5">
    <source>
        <dbReference type="ARBA" id="ARBA00022853"/>
    </source>
</evidence>
<dbReference type="InterPro" id="IPR015943">
    <property type="entry name" value="WD40/YVTN_repeat-like_dom_sf"/>
</dbReference>
<reference evidence="11 12" key="1">
    <citation type="journal article" date="2014" name="Nat. Genet.">
        <title>Genome and transcriptome of the porcine whipworm Trichuris suis.</title>
        <authorList>
            <person name="Jex A.R."/>
            <person name="Nejsum P."/>
            <person name="Schwarz E.M."/>
            <person name="Hu L."/>
            <person name="Young N.D."/>
            <person name="Hall R.S."/>
            <person name="Korhonen P.K."/>
            <person name="Liao S."/>
            <person name="Thamsborg S."/>
            <person name="Xia J."/>
            <person name="Xu P."/>
            <person name="Wang S."/>
            <person name="Scheerlinck J.P."/>
            <person name="Hofmann A."/>
            <person name="Sternberg P.W."/>
            <person name="Wang J."/>
            <person name="Gasser R.B."/>
        </authorList>
    </citation>
    <scope>NUCLEOTIDE SEQUENCE [LARGE SCALE GENOMIC DNA]</scope>
    <source>
        <strain evidence="11">DCEP-RM93M</strain>
    </source>
</reference>
<dbReference type="InterPro" id="IPR019775">
    <property type="entry name" value="WD40_repeat_CS"/>
</dbReference>
<dbReference type="SUPFAM" id="SSF50978">
    <property type="entry name" value="WD40 repeat-like"/>
    <property type="match status" value="1"/>
</dbReference>
<keyword evidence="6" id="KW-0539">Nucleus</keyword>
<feature type="transmembrane region" description="Helical" evidence="8">
    <location>
        <begin position="772"/>
        <end position="797"/>
    </location>
</feature>
<dbReference type="AlphaFoldDB" id="A0A085MKH4"/>
<proteinExistence type="inferred from homology"/>
<feature type="repeat" description="WD" evidence="7">
    <location>
        <begin position="267"/>
        <end position="303"/>
    </location>
</feature>
<feature type="domain" description="Histone-binding protein RBBP4-like N-terminal" evidence="10">
    <location>
        <begin position="13"/>
        <end position="86"/>
    </location>
</feature>
<feature type="repeat" description="WD" evidence="7">
    <location>
        <begin position="368"/>
        <end position="403"/>
    </location>
</feature>
<dbReference type="SUPFAM" id="SSF56219">
    <property type="entry name" value="DNase I-like"/>
    <property type="match status" value="1"/>
</dbReference>
<dbReference type="InterPro" id="IPR020472">
    <property type="entry name" value="WD40_PAC1"/>
</dbReference>
<dbReference type="PROSITE" id="PS50294">
    <property type="entry name" value="WD_REPEATS_REGION"/>
    <property type="match status" value="3"/>
</dbReference>
<keyword evidence="3 7" id="KW-0853">WD repeat</keyword>
<dbReference type="SMART" id="SM00320">
    <property type="entry name" value="WD40"/>
    <property type="match status" value="6"/>
</dbReference>
<dbReference type="Proteomes" id="UP000030764">
    <property type="component" value="Unassembled WGS sequence"/>
</dbReference>
<sequence>MADLMVADRVINEAYRLWKRNAPFLYDILISHALEWPSLTVQWLPGAEECPKDSQGLSYKLQRMILGTHTSDEQNHLLVASVKLPNGDEPLTNLAKSVEKMEFGNFSSIANKFEVEIRINHEGEVNRARFMPQSPNIIATKAPSAEVFVFDYTKHPAKPDPPNECRPQLRLRGHQKEGYGLSWNPNLGGYLLSASDDHTVCLWDVNSSPAERNFLDALSIFNGHSTVVEDVAWHLLRETLFGSVGDDQKLLIWDTRSSPKQQPLHIVEAHTAEVNCLSFNPFSEYILATGSADKTVALWDLRNLKLKLHSFESHTDEIFQVQWSPHNETILASSGTDRRLHVWDLSKIGEDQSVEDAADGPSELLFAHLGHTAKISDFSWNPEEPWMISSVSEDNVMQVWQMNIRMQEKGSSTFSVLTLNCWGIPLPAPFGSRDRQERIAAIAKELASGKYDIVSLQEIWWERDFLQIRNAVGSVLPYSFYFYNGFGGSGVCVFSKGKIRETLMHRYSLNGYAHHVHHGDWFGGKIVGLCRIELGNLLIDFYATHIHAEYDHDNDLYLSHRIVQAFELAQFVRNTVQNCDVIIVTGDLNWEPCDYGYKMILAASGLKDAWCERTNEVAFQPYTPHGSSPMGNTCDVPSNMYTNSKKLSQWPFGKRIDYIFYGTRRTSISVKVEKCYPTMGTVEGSPRKLNYSDHMAVYGYAFSHSLIVLTLRYAGSVESSAALVPSDVSNALPIVEQGIRKVKNDRKFFLLALIISMTIYLLTLGIEQHLPPVALLVIVSRFLLTLLMGFFLWYGVVCLSSEDKALKATKLSMTLLVENQKLA</sequence>
<dbReference type="Pfam" id="PF03372">
    <property type="entry name" value="Exo_endo_phos"/>
    <property type="match status" value="1"/>
</dbReference>
<organism evidence="11 12">
    <name type="scientific">Trichuris suis</name>
    <name type="common">pig whipworm</name>
    <dbReference type="NCBI Taxonomy" id="68888"/>
    <lineage>
        <taxon>Eukaryota</taxon>
        <taxon>Metazoa</taxon>
        <taxon>Ecdysozoa</taxon>
        <taxon>Nematoda</taxon>
        <taxon>Enoplea</taxon>
        <taxon>Dorylaimia</taxon>
        <taxon>Trichinellida</taxon>
        <taxon>Trichuridae</taxon>
        <taxon>Trichuris</taxon>
    </lineage>
</organism>
<keyword evidence="8" id="KW-0812">Transmembrane</keyword>
<dbReference type="PRINTS" id="PR00320">
    <property type="entry name" value="GPROTEINBRPT"/>
</dbReference>
<dbReference type="CDD" id="cd00200">
    <property type="entry name" value="WD40"/>
    <property type="match status" value="1"/>
</dbReference>
<evidence type="ECO:0000256" key="6">
    <source>
        <dbReference type="ARBA" id="ARBA00023242"/>
    </source>
</evidence>
<evidence type="ECO:0000259" key="9">
    <source>
        <dbReference type="Pfam" id="PF03372"/>
    </source>
</evidence>